<reference evidence="2 3" key="1">
    <citation type="submission" date="2024-09" db="EMBL/GenBank/DDBJ databases">
        <title>Chromosome-scale assembly of Riccia fluitans.</title>
        <authorList>
            <person name="Paukszto L."/>
            <person name="Sawicki J."/>
            <person name="Karawczyk K."/>
            <person name="Piernik-Szablinska J."/>
            <person name="Szczecinska M."/>
            <person name="Mazdziarz M."/>
        </authorList>
    </citation>
    <scope>NUCLEOTIDE SEQUENCE [LARGE SCALE GENOMIC DNA]</scope>
    <source>
        <strain evidence="2">Rf_01</strain>
        <tissue evidence="2">Aerial parts of the thallus</tissue>
    </source>
</reference>
<dbReference type="AlphaFoldDB" id="A0ABD1Z4S0"/>
<evidence type="ECO:0000313" key="3">
    <source>
        <dbReference type="Proteomes" id="UP001605036"/>
    </source>
</evidence>
<accession>A0ABD1Z4S0</accession>
<keyword evidence="3" id="KW-1185">Reference proteome</keyword>
<comment type="caution">
    <text evidence="2">The sequence shown here is derived from an EMBL/GenBank/DDBJ whole genome shotgun (WGS) entry which is preliminary data.</text>
</comment>
<gene>
    <name evidence="2" type="ORF">R1flu_010363</name>
</gene>
<dbReference type="EMBL" id="JBHFFA010000002">
    <property type="protein sequence ID" value="KAL2642776.1"/>
    <property type="molecule type" value="Genomic_DNA"/>
</dbReference>
<name>A0ABD1Z4S0_9MARC</name>
<evidence type="ECO:0000256" key="1">
    <source>
        <dbReference type="SAM" id="MobiDB-lite"/>
    </source>
</evidence>
<proteinExistence type="predicted"/>
<organism evidence="2 3">
    <name type="scientific">Riccia fluitans</name>
    <dbReference type="NCBI Taxonomy" id="41844"/>
    <lineage>
        <taxon>Eukaryota</taxon>
        <taxon>Viridiplantae</taxon>
        <taxon>Streptophyta</taxon>
        <taxon>Embryophyta</taxon>
        <taxon>Marchantiophyta</taxon>
        <taxon>Marchantiopsida</taxon>
        <taxon>Marchantiidae</taxon>
        <taxon>Marchantiales</taxon>
        <taxon>Ricciaceae</taxon>
        <taxon>Riccia</taxon>
    </lineage>
</organism>
<evidence type="ECO:0000313" key="2">
    <source>
        <dbReference type="EMBL" id="KAL2642776.1"/>
    </source>
</evidence>
<sequence length="87" mass="9267">MRRSQGNLGSAGGKTRLWPKAAQGASSTKEFGGGRDDALQGNPGCSPGKGRESPWRTLPLNSDPSRLLTLKADMPENGWTSEGIRQE</sequence>
<dbReference type="Proteomes" id="UP001605036">
    <property type="component" value="Unassembled WGS sequence"/>
</dbReference>
<protein>
    <submittedName>
        <fullName evidence="2">Uncharacterized protein</fullName>
    </submittedName>
</protein>
<feature type="region of interest" description="Disordered" evidence="1">
    <location>
        <begin position="1"/>
        <end position="87"/>
    </location>
</feature>